<feature type="binding site" evidence="12">
    <location>
        <position position="253"/>
    </location>
    <ligand>
        <name>[4Fe-4S] cluster</name>
        <dbReference type="ChEBI" id="CHEBI:49883"/>
        <label>2</label>
        <note>4Fe-4S-substrate</note>
    </ligand>
</feature>
<dbReference type="EC" id="4.1.99.22" evidence="1 12"/>
<keyword evidence="4 12" id="KW-0479">Metal-binding</keyword>
<dbReference type="Proteomes" id="UP000282654">
    <property type="component" value="Unassembled WGS sequence"/>
</dbReference>
<dbReference type="GO" id="GO:0046872">
    <property type="term" value="F:metal ion binding"/>
    <property type="evidence" value="ECO:0007669"/>
    <property type="project" value="UniProtKB-KW"/>
</dbReference>
<dbReference type="GO" id="GO:0061799">
    <property type="term" value="F:cyclic pyranopterin monophosphate synthase activity"/>
    <property type="evidence" value="ECO:0007669"/>
    <property type="project" value="TreeGrafter"/>
</dbReference>
<dbReference type="Gene3D" id="3.20.20.70">
    <property type="entry name" value="Aldolase class I"/>
    <property type="match status" value="1"/>
</dbReference>
<dbReference type="SMART" id="SM00729">
    <property type="entry name" value="Elp3"/>
    <property type="match status" value="1"/>
</dbReference>
<keyword evidence="2 12" id="KW-0004">4Fe-4S</keyword>
<keyword evidence="6 12" id="KW-0408">Iron</keyword>
<dbReference type="PROSITE" id="PS01305">
    <property type="entry name" value="MOAA_NIFB_PQQE"/>
    <property type="match status" value="1"/>
</dbReference>
<dbReference type="NCBIfam" id="NF001199">
    <property type="entry name" value="PRK00164.2-1"/>
    <property type="match status" value="1"/>
</dbReference>
<keyword evidence="3 12" id="KW-0949">S-adenosyl-L-methionine</keyword>
<dbReference type="GO" id="GO:0051539">
    <property type="term" value="F:4 iron, 4 sulfur cluster binding"/>
    <property type="evidence" value="ECO:0007669"/>
    <property type="project" value="UniProtKB-UniRule"/>
</dbReference>
<dbReference type="GO" id="GO:0061798">
    <property type="term" value="F:GTP 3',8'-cyclase activity"/>
    <property type="evidence" value="ECO:0007669"/>
    <property type="project" value="UniProtKB-UniRule"/>
</dbReference>
<dbReference type="SUPFAM" id="SSF102114">
    <property type="entry name" value="Radical SAM enzymes"/>
    <property type="match status" value="1"/>
</dbReference>
<evidence type="ECO:0000259" key="13">
    <source>
        <dbReference type="PROSITE" id="PS51918"/>
    </source>
</evidence>
<comment type="pathway">
    <text evidence="12">Cofactor biosynthesis; molybdopterin biosynthesis.</text>
</comment>
<evidence type="ECO:0000256" key="11">
    <source>
        <dbReference type="ARBA" id="ARBA00048697"/>
    </source>
</evidence>
<comment type="catalytic activity">
    <reaction evidence="11 12">
        <text>GTP + AH2 + S-adenosyl-L-methionine = (8S)-3',8-cyclo-7,8-dihydroguanosine 5'-triphosphate + 5'-deoxyadenosine + L-methionine + A + H(+)</text>
        <dbReference type="Rhea" id="RHEA:49576"/>
        <dbReference type="ChEBI" id="CHEBI:13193"/>
        <dbReference type="ChEBI" id="CHEBI:15378"/>
        <dbReference type="ChEBI" id="CHEBI:17319"/>
        <dbReference type="ChEBI" id="CHEBI:17499"/>
        <dbReference type="ChEBI" id="CHEBI:37565"/>
        <dbReference type="ChEBI" id="CHEBI:57844"/>
        <dbReference type="ChEBI" id="CHEBI:59789"/>
        <dbReference type="ChEBI" id="CHEBI:131766"/>
        <dbReference type="EC" id="4.1.99.22"/>
    </reaction>
</comment>
<feature type="binding site" evidence="12">
    <location>
        <position position="66"/>
    </location>
    <ligand>
        <name>S-adenosyl-L-methionine</name>
        <dbReference type="ChEBI" id="CHEBI:59789"/>
    </ligand>
</feature>
<dbReference type="CDD" id="cd01335">
    <property type="entry name" value="Radical_SAM"/>
    <property type="match status" value="1"/>
</dbReference>
<dbReference type="SFLD" id="SFLDG01386">
    <property type="entry name" value="main_SPASM_domain-containing"/>
    <property type="match status" value="1"/>
</dbReference>
<evidence type="ECO:0000256" key="9">
    <source>
        <dbReference type="ARBA" id="ARBA00023150"/>
    </source>
</evidence>
<dbReference type="GO" id="GO:0006777">
    <property type="term" value="P:Mo-molybdopterin cofactor biosynthetic process"/>
    <property type="evidence" value="ECO:0007669"/>
    <property type="project" value="UniProtKB-UniRule"/>
</dbReference>
<dbReference type="InterPro" id="IPR000385">
    <property type="entry name" value="MoaA_NifB_PqqE_Fe-S-bd_CS"/>
</dbReference>
<evidence type="ECO:0000313" key="15">
    <source>
        <dbReference type="Proteomes" id="UP000282654"/>
    </source>
</evidence>
<dbReference type="EMBL" id="RKRE01000003">
    <property type="protein sequence ID" value="RPF42808.1"/>
    <property type="molecule type" value="Genomic_DNA"/>
</dbReference>
<proteinExistence type="inferred from homology"/>
<feature type="binding site" evidence="12">
    <location>
        <position position="117"/>
    </location>
    <ligand>
        <name>S-adenosyl-L-methionine</name>
        <dbReference type="ChEBI" id="CHEBI:59789"/>
    </ligand>
</feature>
<comment type="function">
    <text evidence="12">Catalyzes the cyclization of GTP to (8S)-3',8-cyclo-7,8-dihydroguanosine 5'-triphosphate.</text>
</comment>
<dbReference type="InterPro" id="IPR013483">
    <property type="entry name" value="MoaA"/>
</dbReference>
<evidence type="ECO:0000256" key="12">
    <source>
        <dbReference type="HAMAP-Rule" id="MF_01225"/>
    </source>
</evidence>
<dbReference type="SFLD" id="SFLDS00029">
    <property type="entry name" value="Radical_SAM"/>
    <property type="match status" value="1"/>
</dbReference>
<dbReference type="NCBIfam" id="TIGR02666">
    <property type="entry name" value="moaA"/>
    <property type="match status" value="1"/>
</dbReference>
<evidence type="ECO:0000313" key="14">
    <source>
        <dbReference type="EMBL" id="RPF42808.1"/>
    </source>
</evidence>
<evidence type="ECO:0000256" key="4">
    <source>
        <dbReference type="ARBA" id="ARBA00022723"/>
    </source>
</evidence>
<dbReference type="GO" id="GO:0005525">
    <property type="term" value="F:GTP binding"/>
    <property type="evidence" value="ECO:0007669"/>
    <property type="project" value="UniProtKB-UniRule"/>
</dbReference>
<dbReference type="CDD" id="cd21117">
    <property type="entry name" value="Twitch_MoaA"/>
    <property type="match status" value="1"/>
</dbReference>
<keyword evidence="9 12" id="KW-0501">Molybdenum cofactor biosynthesis</keyword>
<keyword evidence="8 12" id="KW-0342">GTP-binding</keyword>
<dbReference type="SFLD" id="SFLDG01067">
    <property type="entry name" value="SPASM/twitch_domain_containing"/>
    <property type="match status" value="1"/>
</dbReference>
<feature type="binding site" evidence="12">
    <location>
        <position position="62"/>
    </location>
    <ligand>
        <name>GTP</name>
        <dbReference type="ChEBI" id="CHEBI:37565"/>
    </ligand>
</feature>
<dbReference type="PANTHER" id="PTHR22960:SF0">
    <property type="entry name" value="MOLYBDENUM COFACTOR BIOSYNTHESIS PROTEIN 1"/>
    <property type="match status" value="1"/>
</dbReference>
<dbReference type="UniPathway" id="UPA00344"/>
<dbReference type="InterPro" id="IPR007197">
    <property type="entry name" value="rSAM"/>
</dbReference>
<feature type="binding site" evidence="12">
    <location>
        <position position="154"/>
    </location>
    <ligand>
        <name>GTP</name>
        <dbReference type="ChEBI" id="CHEBI:37565"/>
    </ligand>
</feature>
<dbReference type="HAMAP" id="MF_01225_B">
    <property type="entry name" value="MoaA_B"/>
    <property type="match status" value="1"/>
</dbReference>
<dbReference type="InterPro" id="IPR006638">
    <property type="entry name" value="Elp3/MiaA/NifB-like_rSAM"/>
</dbReference>
<dbReference type="RefSeq" id="WP_123931423.1">
    <property type="nucleotide sequence ID" value="NZ_RKRE01000003.1"/>
</dbReference>
<evidence type="ECO:0000256" key="7">
    <source>
        <dbReference type="ARBA" id="ARBA00023014"/>
    </source>
</evidence>
<comment type="cofactor">
    <cofactor evidence="12">
        <name>[4Fe-4S] cluster</name>
        <dbReference type="ChEBI" id="CHEBI:49883"/>
    </cofactor>
    <text evidence="12">Binds 2 [4Fe-4S] clusters. Binds 1 [4Fe-4S] cluster coordinated with 3 cysteines and an exchangeable S-adenosyl-L-methionine and 1 [4Fe-4S] cluster coordinated with 3 cysteines and the GTP-derived substrate.</text>
</comment>
<comment type="similarity">
    <text evidence="12">Belongs to the radical SAM superfamily. MoaA family.</text>
</comment>
<feature type="binding site" evidence="12">
    <location>
        <position position="93"/>
    </location>
    <ligand>
        <name>GTP</name>
        <dbReference type="ChEBI" id="CHEBI:37565"/>
    </ligand>
</feature>
<dbReference type="InterPro" id="IPR013785">
    <property type="entry name" value="Aldolase_TIM"/>
</dbReference>
<dbReference type="PANTHER" id="PTHR22960">
    <property type="entry name" value="MOLYBDOPTERIN COFACTOR SYNTHESIS PROTEIN A"/>
    <property type="match status" value="1"/>
</dbReference>
<dbReference type="InterPro" id="IPR010505">
    <property type="entry name" value="MoaA_twitch"/>
</dbReference>
<dbReference type="InterPro" id="IPR058240">
    <property type="entry name" value="rSAM_sf"/>
</dbReference>
<feature type="binding site" evidence="12">
    <location>
        <position position="19"/>
    </location>
    <ligand>
        <name>[4Fe-4S] cluster</name>
        <dbReference type="ChEBI" id="CHEBI:49883"/>
        <label>1</label>
        <note>4Fe-4S-S-AdoMet</note>
    </ligand>
</feature>
<dbReference type="GO" id="GO:1904047">
    <property type="term" value="F:S-adenosyl-L-methionine binding"/>
    <property type="evidence" value="ECO:0007669"/>
    <property type="project" value="UniProtKB-UniRule"/>
</dbReference>
<feature type="binding site" evidence="12">
    <location>
        <position position="256"/>
    </location>
    <ligand>
        <name>[4Fe-4S] cluster</name>
        <dbReference type="ChEBI" id="CHEBI:49883"/>
        <label>2</label>
        <note>4Fe-4S-substrate</note>
    </ligand>
</feature>
<evidence type="ECO:0000256" key="6">
    <source>
        <dbReference type="ARBA" id="ARBA00023004"/>
    </source>
</evidence>
<feature type="binding site" evidence="12">
    <location>
        <position position="26"/>
    </location>
    <ligand>
        <name>[4Fe-4S] cluster</name>
        <dbReference type="ChEBI" id="CHEBI:49883"/>
        <label>1</label>
        <note>4Fe-4S-S-AdoMet</note>
    </ligand>
</feature>
<dbReference type="OrthoDB" id="9763993at2"/>
<evidence type="ECO:0000256" key="10">
    <source>
        <dbReference type="ARBA" id="ARBA00023239"/>
    </source>
</evidence>
<dbReference type="Pfam" id="PF06463">
    <property type="entry name" value="Mob_synth_C"/>
    <property type="match status" value="1"/>
</dbReference>
<evidence type="ECO:0000256" key="2">
    <source>
        <dbReference type="ARBA" id="ARBA00022485"/>
    </source>
</evidence>
<comment type="caution">
    <text evidence="14">The sequence shown here is derived from an EMBL/GenBank/DDBJ whole genome shotgun (WGS) entry which is preliminary data.</text>
</comment>
<feature type="domain" description="Radical SAM core" evidence="13">
    <location>
        <begin position="3"/>
        <end position="230"/>
    </location>
</feature>
<evidence type="ECO:0000256" key="1">
    <source>
        <dbReference type="ARBA" id="ARBA00012167"/>
    </source>
</evidence>
<feature type="binding site" evidence="12">
    <location>
        <position position="23"/>
    </location>
    <ligand>
        <name>[4Fe-4S] cluster</name>
        <dbReference type="ChEBI" id="CHEBI:49883"/>
        <label>1</label>
        <note>4Fe-4S-S-AdoMet</note>
    </ligand>
</feature>
<dbReference type="AlphaFoldDB" id="A0A3N5B036"/>
<dbReference type="Pfam" id="PF04055">
    <property type="entry name" value="Radical_SAM"/>
    <property type="match status" value="1"/>
</dbReference>
<feature type="binding site" evidence="12">
    <location>
        <position position="188"/>
    </location>
    <ligand>
        <name>S-adenosyl-L-methionine</name>
        <dbReference type="ChEBI" id="CHEBI:59789"/>
    </ligand>
</feature>
<feature type="binding site" evidence="12">
    <location>
        <begin position="258"/>
        <end position="260"/>
    </location>
    <ligand>
        <name>GTP</name>
        <dbReference type="ChEBI" id="CHEBI:37565"/>
    </ligand>
</feature>
<keyword evidence="10 12" id="KW-0456">Lyase</keyword>
<gene>
    <name evidence="12" type="primary">moaA</name>
    <name evidence="14" type="ORF">EDD75_1920</name>
</gene>
<reference evidence="14 15" key="1">
    <citation type="submission" date="2018-11" db="EMBL/GenBank/DDBJ databases">
        <title>Genomic Encyclopedia of Type Strains, Phase IV (KMG-IV): sequencing the most valuable type-strain genomes for metagenomic binning, comparative biology and taxonomic classification.</title>
        <authorList>
            <person name="Goeker M."/>
        </authorList>
    </citation>
    <scope>NUCLEOTIDE SEQUENCE [LARGE SCALE GENOMIC DNA]</scope>
    <source>
        <strain evidence="14 15">DSM 102936</strain>
    </source>
</reference>
<dbReference type="InterPro" id="IPR050105">
    <property type="entry name" value="MoCo_biosynth_MoaA/MoaC"/>
</dbReference>
<feature type="binding site" evidence="12">
    <location>
        <position position="12"/>
    </location>
    <ligand>
        <name>GTP</name>
        <dbReference type="ChEBI" id="CHEBI:37565"/>
    </ligand>
</feature>
<dbReference type="PROSITE" id="PS51918">
    <property type="entry name" value="RADICAL_SAM"/>
    <property type="match status" value="1"/>
</dbReference>
<accession>A0A3N5B036</accession>
<dbReference type="SFLD" id="SFLDG01383">
    <property type="entry name" value="cyclic_pyranopterin_phosphate"/>
    <property type="match status" value="1"/>
</dbReference>
<protein>
    <recommendedName>
        <fullName evidence="1 12">GTP 3',8-cyclase</fullName>
        <ecNumber evidence="1 12">4.1.99.22</ecNumber>
    </recommendedName>
    <alternativeName>
        <fullName evidence="12">Molybdenum cofactor biosynthesis protein A</fullName>
    </alternativeName>
</protein>
<keyword evidence="7 12" id="KW-0411">Iron-sulfur</keyword>
<keyword evidence="5 12" id="KW-0547">Nucleotide-binding</keyword>
<evidence type="ECO:0000256" key="5">
    <source>
        <dbReference type="ARBA" id="ARBA00022741"/>
    </source>
</evidence>
<keyword evidence="15" id="KW-1185">Reference proteome</keyword>
<organism evidence="14 15">
    <name type="scientific">Thermodesulfitimonas autotrophica</name>
    <dbReference type="NCBI Taxonomy" id="1894989"/>
    <lineage>
        <taxon>Bacteria</taxon>
        <taxon>Bacillati</taxon>
        <taxon>Bacillota</taxon>
        <taxon>Clostridia</taxon>
        <taxon>Thermoanaerobacterales</taxon>
        <taxon>Thermoanaerobacteraceae</taxon>
        <taxon>Thermodesulfitimonas</taxon>
    </lineage>
</organism>
<comment type="subunit">
    <text evidence="12">Monomer and homodimer.</text>
</comment>
<sequence>MGRERQRVDYLRISVTDRCNLRCRYCLPSEGVPTVPHAEVLRHEEIVAIVQAAVAVGIKKVRLTGGEPLVRRGIVELVAMLAAVPGIDDVALTTNGVLFPEMAAALKRAGLRRVNISLDTLRPERYAWITRGGDLQRVLTAVETALALGLHPVKLNMVVLKGFNDDEIIDMARLSLERPLHVRFIELMPFGPADALQNECFFPTREVRARLEAHFGPLVTIRKLAGCGPACYYRIPGATGTIGFISGVTGHFCSRCNRLRLTATGELRTCLFGGPGVDLKGPLRAGANQAAVAALLREAIEKKAGTRAKTGRLGVMARLGG</sequence>
<feature type="binding site" evidence="12">
    <location>
        <position position="270"/>
    </location>
    <ligand>
        <name>[4Fe-4S] cluster</name>
        <dbReference type="ChEBI" id="CHEBI:49883"/>
        <label>2</label>
        <note>4Fe-4S-substrate</note>
    </ligand>
</feature>
<name>A0A3N5B036_9THEO</name>
<evidence type="ECO:0000256" key="3">
    <source>
        <dbReference type="ARBA" id="ARBA00022691"/>
    </source>
</evidence>
<evidence type="ECO:0000256" key="8">
    <source>
        <dbReference type="ARBA" id="ARBA00023134"/>
    </source>
</evidence>
<dbReference type="InterPro" id="IPR040064">
    <property type="entry name" value="MoaA-like"/>
</dbReference>
<feature type="binding site" evidence="12">
    <location>
        <position position="25"/>
    </location>
    <ligand>
        <name>S-adenosyl-L-methionine</name>
        <dbReference type="ChEBI" id="CHEBI:59789"/>
    </ligand>
</feature>